<dbReference type="Pfam" id="PF11859">
    <property type="entry name" value="DUF3379"/>
    <property type="match status" value="1"/>
</dbReference>
<organism evidence="1 2">
    <name type="scientific">Vibrio inusitatus NBRC 102082</name>
    <dbReference type="NCBI Taxonomy" id="1219070"/>
    <lineage>
        <taxon>Bacteria</taxon>
        <taxon>Pseudomonadati</taxon>
        <taxon>Pseudomonadota</taxon>
        <taxon>Gammaproteobacteria</taxon>
        <taxon>Vibrionales</taxon>
        <taxon>Vibrionaceae</taxon>
        <taxon>Vibrio</taxon>
    </lineage>
</organism>
<accession>A0A4Y3I028</accession>
<gene>
    <name evidence="1" type="ORF">VIN01S_34120</name>
</gene>
<reference evidence="1 2" key="1">
    <citation type="submission" date="2019-06" db="EMBL/GenBank/DDBJ databases">
        <title>Whole genome shotgun sequence of Vibrio inusitatus NBRC 102082.</title>
        <authorList>
            <person name="Hosoyama A."/>
            <person name="Uohara A."/>
            <person name="Ohji S."/>
            <person name="Ichikawa N."/>
        </authorList>
    </citation>
    <scope>NUCLEOTIDE SEQUENCE [LARGE SCALE GENOMIC DNA]</scope>
    <source>
        <strain evidence="1 2">NBRC 102082</strain>
    </source>
</reference>
<protein>
    <submittedName>
        <fullName evidence="1">Chemotaxis protein</fullName>
    </submittedName>
</protein>
<name>A0A4Y3I028_9VIBR</name>
<sequence>MDDLEFRRRIMSDPKARDEDLLSAIANNDSNAKFVDDVLNLDARIEQAMRIDVPESLADKILFNQSSEDNVVRPNFAKRSLAVAASVAFAAGIMIGQLNWSANIVPTAHASLTDEAIQHVIIESPFTDKLDEQVDSNQINTKLSPFAYQFSETFPYHVYYLNHCGFGESNALHMVFQGEKGRITLFITNISSDHAVNFSEKQMSGTVVPIGTASMILVGDSDEDVASVAKRLASIITPVS</sequence>
<dbReference type="RefSeq" id="WP_141347033.1">
    <property type="nucleotide sequence ID" value="NZ_BJLF01000022.1"/>
</dbReference>
<comment type="caution">
    <text evidence="1">The sequence shown here is derived from an EMBL/GenBank/DDBJ whole genome shotgun (WGS) entry which is preliminary data.</text>
</comment>
<dbReference type="OrthoDB" id="6195578at2"/>
<keyword evidence="2" id="KW-1185">Reference proteome</keyword>
<dbReference type="EMBL" id="BJLF01000022">
    <property type="protein sequence ID" value="GEA52608.1"/>
    <property type="molecule type" value="Genomic_DNA"/>
</dbReference>
<evidence type="ECO:0000313" key="1">
    <source>
        <dbReference type="EMBL" id="GEA52608.1"/>
    </source>
</evidence>
<proteinExistence type="predicted"/>
<evidence type="ECO:0000313" key="2">
    <source>
        <dbReference type="Proteomes" id="UP000318717"/>
    </source>
</evidence>
<dbReference type="InterPro" id="IPR021806">
    <property type="entry name" value="DUF3379"/>
</dbReference>
<dbReference type="AlphaFoldDB" id="A0A4Y3I028"/>
<dbReference type="Proteomes" id="UP000318717">
    <property type="component" value="Unassembled WGS sequence"/>
</dbReference>